<evidence type="ECO:0000313" key="3">
    <source>
        <dbReference type="Proteomes" id="UP001596422"/>
    </source>
</evidence>
<gene>
    <name evidence="1" type="ORF">ACFQDL_30825</name>
    <name evidence="2" type="ORF">ACFQDL_32570</name>
</gene>
<name>A0ABW2AA19_9GAMM</name>
<dbReference type="InterPro" id="IPR036705">
    <property type="entry name" value="Ribosyl_crysJ1_sf"/>
</dbReference>
<dbReference type="Proteomes" id="UP001596422">
    <property type="component" value="Unassembled WGS sequence"/>
</dbReference>
<accession>A0ABW2AA19</accession>
<protein>
    <recommendedName>
        <fullName evidence="4">Reverse transcriptase domain-containing protein</fullName>
    </recommendedName>
</protein>
<dbReference type="EMBL" id="JBHSWE010000002">
    <property type="protein sequence ID" value="MFC6673995.1"/>
    <property type="molecule type" value="Genomic_DNA"/>
</dbReference>
<evidence type="ECO:0008006" key="4">
    <source>
        <dbReference type="Google" id="ProtNLM"/>
    </source>
</evidence>
<reference evidence="3" key="2">
    <citation type="journal article" date="2019" name="Int. J. Syst. Evol. Microbiol.">
        <title>The Global Catalogue of Microorganisms (GCM) 10K type strain sequencing project: providing services to taxonomists for standard genome sequencing and annotation.</title>
        <authorList>
            <consortium name="The Broad Institute Genomics Platform"/>
            <consortium name="The Broad Institute Genome Sequencing Center for Infectious Disease"/>
            <person name="Wu L."/>
            <person name="Ma J."/>
        </authorList>
    </citation>
    <scope>NUCLEOTIDE SEQUENCE [LARGE SCALE GENOMIC DNA]</scope>
    <source>
        <strain evidence="3">NBRC 111756</strain>
    </source>
</reference>
<dbReference type="EMBL" id="JBHSWE010000002">
    <property type="protein sequence ID" value="MFC6674328.1"/>
    <property type="molecule type" value="Genomic_DNA"/>
</dbReference>
<keyword evidence="3" id="KW-1185">Reference proteome</keyword>
<dbReference type="SUPFAM" id="SSF101478">
    <property type="entry name" value="ADP-ribosylglycohydrolase"/>
    <property type="match status" value="1"/>
</dbReference>
<dbReference type="Gene3D" id="1.10.4080.10">
    <property type="entry name" value="ADP-ribosylation/Crystallin J1"/>
    <property type="match status" value="1"/>
</dbReference>
<sequence length="76" mass="8402">MWGSVTGDIVGSIYEHADLRGHNLPPLSKISRFTDDTVLTVATAETLLKGSHDYAKHYLRWGFAIRQALKMGCPDA</sequence>
<dbReference type="RefSeq" id="WP_379913559.1">
    <property type="nucleotide sequence ID" value="NZ_JBHSWE010000002.1"/>
</dbReference>
<evidence type="ECO:0000313" key="2">
    <source>
        <dbReference type="EMBL" id="MFC6674328.1"/>
    </source>
</evidence>
<reference evidence="2" key="3">
    <citation type="submission" date="2024-09" db="EMBL/GenBank/DDBJ databases">
        <authorList>
            <person name="Sun Q."/>
            <person name="Mori K."/>
        </authorList>
    </citation>
    <scope>NUCLEOTIDE SEQUENCE</scope>
    <source>
        <strain evidence="2">NBRC 111756</strain>
    </source>
</reference>
<evidence type="ECO:0000313" key="1">
    <source>
        <dbReference type="EMBL" id="MFC6673995.1"/>
    </source>
</evidence>
<comment type="caution">
    <text evidence="2">The sequence shown here is derived from an EMBL/GenBank/DDBJ whole genome shotgun (WGS) entry which is preliminary data.</text>
</comment>
<reference evidence="2" key="1">
    <citation type="journal article" date="2014" name="Int. J. Syst. Evol. Microbiol.">
        <title>Complete genome of a new Firmicutes species belonging to the dominant human colonic microbiota ('Ruminococcus bicirculans') reveals two chromosomes and a selective capacity to utilize plant glucans.</title>
        <authorList>
            <consortium name="NISC Comparative Sequencing Program"/>
            <person name="Wegmann U."/>
            <person name="Louis P."/>
            <person name="Goesmann A."/>
            <person name="Henrissat B."/>
            <person name="Duncan S.H."/>
            <person name="Flint H.J."/>
        </authorList>
    </citation>
    <scope>NUCLEOTIDE SEQUENCE</scope>
    <source>
        <strain evidence="2">NBRC 111756</strain>
    </source>
</reference>
<organism evidence="2 3">
    <name type="scientific">Marinobacterium aestuariivivens</name>
    <dbReference type="NCBI Taxonomy" id="1698799"/>
    <lineage>
        <taxon>Bacteria</taxon>
        <taxon>Pseudomonadati</taxon>
        <taxon>Pseudomonadota</taxon>
        <taxon>Gammaproteobacteria</taxon>
        <taxon>Oceanospirillales</taxon>
        <taxon>Oceanospirillaceae</taxon>
        <taxon>Marinobacterium</taxon>
    </lineage>
</organism>
<proteinExistence type="predicted"/>